<evidence type="ECO:0000256" key="1">
    <source>
        <dbReference type="SAM" id="Phobius"/>
    </source>
</evidence>
<dbReference type="Proteomes" id="UP000028013">
    <property type="component" value="Unassembled WGS sequence"/>
</dbReference>
<name>A0A078RUP2_BACUN</name>
<comment type="caution">
    <text evidence="2">The sequence shown here is derived from an EMBL/GenBank/DDBJ whole genome shotgun (WGS) entry which is preliminary data.</text>
</comment>
<dbReference type="EMBL" id="JNHN01000184">
    <property type="protein sequence ID" value="KDS48028.1"/>
    <property type="molecule type" value="Genomic_DNA"/>
</dbReference>
<keyword evidence="1" id="KW-0472">Membrane</keyword>
<protein>
    <submittedName>
        <fullName evidence="2">Uncharacterized protein</fullName>
    </submittedName>
</protein>
<evidence type="ECO:0000313" key="2">
    <source>
        <dbReference type="EMBL" id="KDS48028.1"/>
    </source>
</evidence>
<accession>A0A078RUP2</accession>
<sequence length="80" mass="9220">MQHSSRILLTVDKHFSFQQENYNIFLTLSRRQMESSGVGSIYYCIVHSLGTLSALFFTSASRRVGHRQVDLFVCCSDKNR</sequence>
<reference evidence="2 3" key="1">
    <citation type="submission" date="2014-04" db="EMBL/GenBank/DDBJ databases">
        <authorList>
            <person name="Sears C."/>
            <person name="Carroll K."/>
            <person name="Sack B.R."/>
            <person name="Qadri F."/>
            <person name="Myers L.L."/>
            <person name="Chung G.-T."/>
            <person name="Escheverria P."/>
            <person name="Fraser C.M."/>
            <person name="Sadzewicz L."/>
            <person name="Shefchek K.A."/>
            <person name="Tallon L."/>
            <person name="Das S.P."/>
            <person name="Daugherty S."/>
            <person name="Mongodin E.F."/>
        </authorList>
    </citation>
    <scope>NUCLEOTIDE SEQUENCE [LARGE SCALE GENOMIC DNA]</scope>
    <source>
        <strain evidence="2 3">3978 T3 ii</strain>
    </source>
</reference>
<keyword evidence="1" id="KW-0812">Transmembrane</keyword>
<dbReference type="AlphaFoldDB" id="A0A078RUP2"/>
<keyword evidence="1" id="KW-1133">Transmembrane helix</keyword>
<feature type="transmembrane region" description="Helical" evidence="1">
    <location>
        <begin position="40"/>
        <end position="58"/>
    </location>
</feature>
<evidence type="ECO:0000313" key="3">
    <source>
        <dbReference type="Proteomes" id="UP000028013"/>
    </source>
</evidence>
<dbReference type="PATRIC" id="fig|1339349.3.peg.4013"/>
<proteinExistence type="predicted"/>
<organism evidence="2 3">
    <name type="scientific">Bacteroides uniformis str. 3978 T3 ii</name>
    <dbReference type="NCBI Taxonomy" id="1339349"/>
    <lineage>
        <taxon>Bacteria</taxon>
        <taxon>Pseudomonadati</taxon>
        <taxon>Bacteroidota</taxon>
        <taxon>Bacteroidia</taxon>
        <taxon>Bacteroidales</taxon>
        <taxon>Bacteroidaceae</taxon>
        <taxon>Bacteroides</taxon>
    </lineage>
</organism>
<gene>
    <name evidence="2" type="ORF">M094_2960</name>
</gene>